<keyword evidence="5" id="KW-1185">Reference proteome</keyword>
<evidence type="ECO:0000256" key="1">
    <source>
        <dbReference type="ARBA" id="ARBA00034780"/>
    </source>
</evidence>
<reference evidence="4" key="1">
    <citation type="journal article" date="2023" name="Mol. Biol. Evol.">
        <title>Third-Generation Sequencing Reveals the Adaptive Role of the Epigenome in Three Deep-Sea Polychaetes.</title>
        <authorList>
            <person name="Perez M."/>
            <person name="Aroh O."/>
            <person name="Sun Y."/>
            <person name="Lan Y."/>
            <person name="Juniper S.K."/>
            <person name="Young C.R."/>
            <person name="Angers B."/>
            <person name="Qian P.Y."/>
        </authorList>
    </citation>
    <scope>NUCLEOTIDE SEQUENCE</scope>
    <source>
        <strain evidence="4">P08H-3</strain>
    </source>
</reference>
<dbReference type="Proteomes" id="UP001208570">
    <property type="component" value="Unassembled WGS sequence"/>
</dbReference>
<protein>
    <recommendedName>
        <fullName evidence="3">C2 NT-type domain-containing protein</fullName>
    </recommendedName>
</protein>
<feature type="domain" description="C2 NT-type" evidence="3">
    <location>
        <begin position="2"/>
        <end position="144"/>
    </location>
</feature>
<evidence type="ECO:0000313" key="5">
    <source>
        <dbReference type="Proteomes" id="UP001208570"/>
    </source>
</evidence>
<feature type="region of interest" description="Disordered" evidence="2">
    <location>
        <begin position="247"/>
        <end position="271"/>
    </location>
</feature>
<proteinExistence type="inferred from homology"/>
<dbReference type="InterPro" id="IPR019448">
    <property type="entry name" value="NT-C2"/>
</dbReference>
<feature type="compositionally biased region" description="Polar residues" evidence="2">
    <location>
        <begin position="247"/>
        <end position="267"/>
    </location>
</feature>
<dbReference type="AlphaFoldDB" id="A0AAD9MVF6"/>
<evidence type="ECO:0000313" key="4">
    <source>
        <dbReference type="EMBL" id="KAK2145301.1"/>
    </source>
</evidence>
<dbReference type="PANTHER" id="PTHR21456:SF1">
    <property type="entry name" value="C2 NT-TYPE DOMAIN-CONTAINING PROTEIN"/>
    <property type="match status" value="1"/>
</dbReference>
<dbReference type="PROSITE" id="PS51840">
    <property type="entry name" value="C2_NT"/>
    <property type="match status" value="1"/>
</dbReference>
<evidence type="ECO:0000256" key="2">
    <source>
        <dbReference type="SAM" id="MobiDB-lite"/>
    </source>
</evidence>
<accession>A0AAD9MVF6</accession>
<feature type="region of interest" description="Disordered" evidence="2">
    <location>
        <begin position="163"/>
        <end position="234"/>
    </location>
</feature>
<comment type="caution">
    <text evidence="4">The sequence shown here is derived from an EMBL/GenBank/DDBJ whole genome shotgun (WGS) entry which is preliminary data.</text>
</comment>
<organism evidence="4 5">
    <name type="scientific">Paralvinella palmiformis</name>
    <dbReference type="NCBI Taxonomy" id="53620"/>
    <lineage>
        <taxon>Eukaryota</taxon>
        <taxon>Metazoa</taxon>
        <taxon>Spiralia</taxon>
        <taxon>Lophotrochozoa</taxon>
        <taxon>Annelida</taxon>
        <taxon>Polychaeta</taxon>
        <taxon>Sedentaria</taxon>
        <taxon>Canalipalpata</taxon>
        <taxon>Terebellida</taxon>
        <taxon>Terebelliformia</taxon>
        <taxon>Alvinellidae</taxon>
        <taxon>Paralvinella</taxon>
    </lineage>
</organism>
<dbReference type="PANTHER" id="PTHR21456">
    <property type="entry name" value="FAMILY WITH SEQUENCE SIMILARITY 102"/>
    <property type="match status" value="1"/>
</dbReference>
<dbReference type="InterPro" id="IPR039931">
    <property type="entry name" value="EEIG1/2-like"/>
</dbReference>
<comment type="similarity">
    <text evidence="1">Belongs to the EEIG family.</text>
</comment>
<sequence>MSFIFRRKKFKFLVAFEVEDLSLTPFVNGILFVKIRLTNGGTLEEYTTREEVCNNRVQWNKKCQFECRIYANNSTGELETCLLRLSVRKECKGGKTYQKLGFADINLSEFAGAGHTSRRYLLEGYSSKTRLDNSMIQINISMKLLGGDPVFKVPKPKTVQLPGQQLYDTDLSPENKGAVSSSDDSMVSESSGFGSLTRNKQAQGTSGIRDSNATVKTCPSVEQSRDGNQASSGPVSKVILSSASFQGQIQEEGQGHNRNSSSTSEMSKVSGYHSLGGVSGCHSRTSSYDKLDSHTPHHKRSCSADAAEAGKMTYLTTRKKVEPASSIEQRLGSTRVDAETVIENLLKSTDFKVEDSIEKQGLELFVGPDGSTALSTHQLRDKAGKFERVIIDNR</sequence>
<dbReference type="EMBL" id="JAODUP010000689">
    <property type="protein sequence ID" value="KAK2145301.1"/>
    <property type="molecule type" value="Genomic_DNA"/>
</dbReference>
<evidence type="ECO:0000259" key="3">
    <source>
        <dbReference type="PROSITE" id="PS51840"/>
    </source>
</evidence>
<dbReference type="Pfam" id="PF10358">
    <property type="entry name" value="NT-C2"/>
    <property type="match status" value="1"/>
</dbReference>
<gene>
    <name evidence="4" type="ORF">LSH36_689g01022</name>
</gene>
<feature type="compositionally biased region" description="Low complexity" evidence="2">
    <location>
        <begin position="179"/>
        <end position="191"/>
    </location>
</feature>
<feature type="compositionally biased region" description="Polar residues" evidence="2">
    <location>
        <begin position="192"/>
        <end position="234"/>
    </location>
</feature>
<name>A0AAD9MVF6_9ANNE</name>